<keyword evidence="1 2" id="KW-0694">RNA-binding</keyword>
<evidence type="ECO:0000256" key="1">
    <source>
        <dbReference type="ARBA" id="ARBA00022884"/>
    </source>
</evidence>
<dbReference type="Gene3D" id="3.30.70.330">
    <property type="match status" value="2"/>
</dbReference>
<reference evidence="6" key="1">
    <citation type="submission" date="2024-04" db="EMBL/GenBank/DDBJ databases">
        <authorList>
            <person name="Shaw F."/>
            <person name="Minotto A."/>
        </authorList>
    </citation>
    <scope>NUCLEOTIDE SEQUENCE [LARGE SCALE GENOMIC DNA]</scope>
</reference>
<evidence type="ECO:0000313" key="5">
    <source>
        <dbReference type="EMBL" id="CAL1701058.1"/>
    </source>
</evidence>
<dbReference type="EMBL" id="OZ037945">
    <property type="protein sequence ID" value="CAL1701058.1"/>
    <property type="molecule type" value="Genomic_DNA"/>
</dbReference>
<feature type="compositionally biased region" description="Basic and acidic residues" evidence="3">
    <location>
        <begin position="127"/>
        <end position="144"/>
    </location>
</feature>
<name>A0ABP1CZH6_9APHY</name>
<feature type="compositionally biased region" description="Acidic residues" evidence="3">
    <location>
        <begin position="145"/>
        <end position="161"/>
    </location>
</feature>
<dbReference type="Proteomes" id="UP001497453">
    <property type="component" value="Chromosome 2"/>
</dbReference>
<feature type="domain" description="RRM" evidence="4">
    <location>
        <begin position="8"/>
        <end position="87"/>
    </location>
</feature>
<dbReference type="SMART" id="SM00360">
    <property type="entry name" value="RRM"/>
    <property type="match status" value="2"/>
</dbReference>
<organism evidence="5 6">
    <name type="scientific">Somion occarium</name>
    <dbReference type="NCBI Taxonomy" id="3059160"/>
    <lineage>
        <taxon>Eukaryota</taxon>
        <taxon>Fungi</taxon>
        <taxon>Dikarya</taxon>
        <taxon>Basidiomycota</taxon>
        <taxon>Agaricomycotina</taxon>
        <taxon>Agaricomycetes</taxon>
        <taxon>Polyporales</taxon>
        <taxon>Cerrenaceae</taxon>
        <taxon>Somion</taxon>
    </lineage>
</organism>
<feature type="region of interest" description="Disordered" evidence="3">
    <location>
        <begin position="126"/>
        <end position="176"/>
    </location>
</feature>
<sequence length="260" mass="29155">MSSTQPNETLYINNLNDKINKEELRSQLYNLFTTYGRVIDVVALKGPKMRGQAFLVFSDLAGATAALRACEGIVFYDKPMHIQYAKSRSYATFRKEDPNYVPPTSFHAKETISRLGNGLVAVNGQKRQVDRIDEGERESKRERTEENEDEEMEIEEDEEEVVKEVPSQNTVPPAVQQPSARLLCTNLPQEVTDDVLSVLFQQYQGFQSTHVVVSPTPNAQGQKVKMAQAIFDSPELASVAKESLDGFALKKGWAMSVAYI</sequence>
<gene>
    <name evidence="5" type="ORF">GFSPODELE1_LOCUS3414</name>
</gene>
<dbReference type="CDD" id="cd12246">
    <property type="entry name" value="RRM1_U1A_like"/>
    <property type="match status" value="1"/>
</dbReference>
<dbReference type="InterPro" id="IPR035979">
    <property type="entry name" value="RBD_domain_sf"/>
</dbReference>
<feature type="compositionally biased region" description="Polar residues" evidence="3">
    <location>
        <begin position="166"/>
        <end position="176"/>
    </location>
</feature>
<protein>
    <recommendedName>
        <fullName evidence="4">RRM domain-containing protein</fullName>
    </recommendedName>
</protein>
<dbReference type="SUPFAM" id="SSF54928">
    <property type="entry name" value="RNA-binding domain, RBD"/>
    <property type="match status" value="1"/>
</dbReference>
<evidence type="ECO:0000256" key="2">
    <source>
        <dbReference type="PROSITE-ProRule" id="PRU00176"/>
    </source>
</evidence>
<dbReference type="InterPro" id="IPR012677">
    <property type="entry name" value="Nucleotide-bd_a/b_plait_sf"/>
</dbReference>
<feature type="domain" description="RRM" evidence="4">
    <location>
        <begin position="180"/>
        <end position="260"/>
    </location>
</feature>
<evidence type="ECO:0000259" key="4">
    <source>
        <dbReference type="PROSITE" id="PS50102"/>
    </source>
</evidence>
<dbReference type="Pfam" id="PF00076">
    <property type="entry name" value="RRM_1"/>
    <property type="match status" value="2"/>
</dbReference>
<accession>A0ABP1CZH6</accession>
<dbReference type="PROSITE" id="PS50102">
    <property type="entry name" value="RRM"/>
    <property type="match status" value="2"/>
</dbReference>
<proteinExistence type="predicted"/>
<dbReference type="PANTHER" id="PTHR10501">
    <property type="entry name" value="U1 SMALL NUCLEAR RIBONUCLEOPROTEIN A/U2 SMALL NUCLEAR RIBONUCLEOPROTEIN B"/>
    <property type="match status" value="1"/>
</dbReference>
<evidence type="ECO:0000256" key="3">
    <source>
        <dbReference type="SAM" id="MobiDB-lite"/>
    </source>
</evidence>
<evidence type="ECO:0000313" key="6">
    <source>
        <dbReference type="Proteomes" id="UP001497453"/>
    </source>
</evidence>
<keyword evidence="6" id="KW-1185">Reference proteome</keyword>
<dbReference type="InterPro" id="IPR000504">
    <property type="entry name" value="RRM_dom"/>
</dbReference>